<evidence type="ECO:0000256" key="13">
    <source>
        <dbReference type="ARBA" id="ARBA00038938"/>
    </source>
</evidence>
<dbReference type="PANTHER" id="PTHR11778">
    <property type="entry name" value="SERYL-TRNA SYNTHETASE"/>
    <property type="match status" value="1"/>
</dbReference>
<evidence type="ECO:0000256" key="16">
    <source>
        <dbReference type="SAM" id="Coils"/>
    </source>
</evidence>
<keyword evidence="16" id="KW-0175">Coiled coil</keyword>
<dbReference type="FunFam" id="3.40.140.10:FF:000035">
    <property type="entry name" value="dCMP deaminase"/>
    <property type="match status" value="1"/>
</dbReference>
<keyword evidence="4 19" id="KW-0436">Ligase</keyword>
<keyword evidence="6" id="KW-0547">Nucleotide-binding</keyword>
<evidence type="ECO:0000313" key="19">
    <source>
        <dbReference type="EMBL" id="WFD23710.1"/>
    </source>
</evidence>
<dbReference type="InterPro" id="IPR016192">
    <property type="entry name" value="APOBEC/CMP_deaminase_Zn-bd"/>
</dbReference>
<evidence type="ECO:0000259" key="17">
    <source>
        <dbReference type="PROSITE" id="PS50862"/>
    </source>
</evidence>
<evidence type="ECO:0000259" key="18">
    <source>
        <dbReference type="PROSITE" id="PS51747"/>
    </source>
</evidence>
<dbReference type="GO" id="GO:0004828">
    <property type="term" value="F:serine-tRNA ligase activity"/>
    <property type="evidence" value="ECO:0007669"/>
    <property type="project" value="UniProtKB-EC"/>
</dbReference>
<dbReference type="CDD" id="cd01286">
    <property type="entry name" value="deoxycytidylate_deaminase"/>
    <property type="match status" value="1"/>
</dbReference>
<name>A0AAF0J470_9BASI</name>
<feature type="domain" description="Aminoacyl-transfer RNA synthetases class-II family profile" evidence="17">
    <location>
        <begin position="249"/>
        <end position="488"/>
    </location>
</feature>
<evidence type="ECO:0000256" key="11">
    <source>
        <dbReference type="ARBA" id="ARBA00031113"/>
    </source>
</evidence>
<dbReference type="InterPro" id="IPR002317">
    <property type="entry name" value="Ser-tRNA-ligase_type_1"/>
</dbReference>
<dbReference type="Pfam" id="PF00587">
    <property type="entry name" value="tRNA-synt_2b"/>
    <property type="match status" value="1"/>
</dbReference>
<keyword evidence="10" id="KW-0030">Aminoacyl-tRNA synthetase</keyword>
<dbReference type="InterPro" id="IPR035105">
    <property type="entry name" value="Deoxycytidylate_deaminase_dom"/>
</dbReference>
<dbReference type="GO" id="GO:0008270">
    <property type="term" value="F:zinc ion binding"/>
    <property type="evidence" value="ECO:0007669"/>
    <property type="project" value="InterPro"/>
</dbReference>
<dbReference type="InterPro" id="IPR016193">
    <property type="entry name" value="Cytidine_deaminase-like"/>
</dbReference>
<gene>
    <name evidence="19" type="primary">DIA4</name>
    <name evidence="19" type="ORF">MEQU1_002404</name>
</gene>
<evidence type="ECO:0000256" key="2">
    <source>
        <dbReference type="ARBA" id="ARBA00006576"/>
    </source>
</evidence>
<dbReference type="SUPFAM" id="SSF46589">
    <property type="entry name" value="tRNA-binding arm"/>
    <property type="match status" value="1"/>
</dbReference>
<dbReference type="InterPro" id="IPR002125">
    <property type="entry name" value="CMP_dCMP_dom"/>
</dbReference>
<dbReference type="Gene3D" id="3.30.930.10">
    <property type="entry name" value="Bira Bifunctional Protein, Domain 2"/>
    <property type="match status" value="1"/>
</dbReference>
<dbReference type="InterPro" id="IPR045864">
    <property type="entry name" value="aa-tRNA-synth_II/BPL/LPL"/>
</dbReference>
<accession>A0AAF0J470</accession>
<dbReference type="GO" id="GO:0004132">
    <property type="term" value="F:dCMP deaminase activity"/>
    <property type="evidence" value="ECO:0007669"/>
    <property type="project" value="UniProtKB-EC"/>
</dbReference>
<keyword evidence="9" id="KW-0067">ATP-binding</keyword>
<comment type="cofactor">
    <cofactor evidence="1">
        <name>Zn(2+)</name>
        <dbReference type="ChEBI" id="CHEBI:29105"/>
    </cofactor>
</comment>
<evidence type="ECO:0000256" key="8">
    <source>
        <dbReference type="ARBA" id="ARBA00022833"/>
    </source>
</evidence>
<keyword evidence="5" id="KW-0479">Metal-binding</keyword>
<protein>
    <recommendedName>
        <fullName evidence="15">Deoxycytidylate deaminase</fullName>
        <ecNumber evidence="13">3.5.4.12</ecNumber>
        <ecNumber evidence="3">6.1.1.11</ecNumber>
    </recommendedName>
    <alternativeName>
        <fullName evidence="11">Seryl-tRNA synthetase</fullName>
    </alternativeName>
    <alternativeName>
        <fullName evidence="12">Seryl-tRNA(Ser) synthetase</fullName>
    </alternativeName>
    <alternativeName>
        <fullName evidence="14">dCMP deaminase</fullName>
    </alternativeName>
</protein>
<sequence length="1040" mass="112956">MAASMPWRTAWRGWVRHASTTPFYRPLPEPSVGWRADEVDEARRITLARHMRFREDDATELAQLQASLTELRQRQSAHDAEQKRMAELIPRLAKSGAAPDDLEAHRQRARELRAELRELDKRVADAQARSLAIRGAWPNRMHAQVPQGPESVSRIVTICDARAAHVRAPLPPLTLPCTIAELDANEAMQAALPSDPKRDHITRAQALSHGTIDMISGITTTGPSWPYMLGTMALLEHALTQYALHVAVRHQFTPVSVPDVVKTDVAERCGFRPRDEAAAQTYFVDTQRDADAPTLCLAGTAEIPLAALVAKATYRVGDGTPNAGGDITRHTLPVKLVALGHAFRAEAGARGADTRGLYRIHQFTKAELFAVTTADQSDAMLESLRAVQEEIVAGLGLLYRVLDMSSEELGASAYRKYDIEAWMPGRGAWGEICSASNCTEYQARRLAIKYKNGKQSLYAHTLNATAAAIPRLMVALLETYSGKELVLPSSLRPFWLGGTADARVQWVDVAQGESAVPAQDAPAPAPLAQDSKHAPRSALARAQAKLRALAQRTGADPAPLLVSFLVLHELTAIVPLVVLAVLFAALGAGDTLLGMLHEATARAWPAESGLLSEWISRGRRMATRLCARCDAVLHGEEGAPAAAAWLTSLTAAYVVVKLLWPVRMAVSLALAPATARLVMPLWRRWPLGRRASAPSTSMFVAIVGLACAGKSAVAEYLESRHGFQRISLGDSGAGLSFATPEEMLHYVTCHWRSHFVTLDVDTNALVDVFEKRPFFLLLGVEAPLMQRWHRAQARALAGAQTPLSLEAFVTLDDAVLYGCAPSEEGDTSADLSSLSLMDPSGTAVSASLPDAPASLAALLQRCQVRIANTFRHMSELHAHLDSLALPSTHRVRPSWDTYFVRLCTLAAMRSNCMKRRVGAVIVRDHRVLSTGYNGTPRGLTNCNEGGCTRCNGSAPCGSSLDECLCLHAEENALLELGRDRGGTQGTVLYCNTCPCLRCAVKIVQTGVKEVVYQLEYSMDGRSAQIFAEAGVAFRQYLPPF</sequence>
<reference evidence="19" key="1">
    <citation type="submission" date="2023-03" db="EMBL/GenBank/DDBJ databases">
        <title>Mating type loci evolution in Malassezia.</title>
        <authorList>
            <person name="Coelho M.A."/>
        </authorList>
    </citation>
    <scope>NUCLEOTIDE SEQUENCE</scope>
    <source>
        <strain evidence="19">CBS 12830</strain>
    </source>
</reference>
<feature type="domain" description="CMP/dCMP-type deaminase" evidence="18">
    <location>
        <begin position="894"/>
        <end position="1033"/>
    </location>
</feature>
<dbReference type="Gene3D" id="3.40.140.10">
    <property type="entry name" value="Cytidine Deaminase, domain 2"/>
    <property type="match status" value="1"/>
</dbReference>
<dbReference type="PROSITE" id="PS50862">
    <property type="entry name" value="AA_TRNA_LIGASE_II"/>
    <property type="match status" value="1"/>
</dbReference>
<keyword evidence="7" id="KW-0378">Hydrolase</keyword>
<dbReference type="SUPFAM" id="SSF53927">
    <property type="entry name" value="Cytidine deaminase-like"/>
    <property type="match status" value="1"/>
</dbReference>
<dbReference type="Pfam" id="PF00383">
    <property type="entry name" value="dCMP_cyt_deam_1"/>
    <property type="match status" value="1"/>
</dbReference>
<dbReference type="GO" id="GO:0006434">
    <property type="term" value="P:seryl-tRNA aminoacylation"/>
    <property type="evidence" value="ECO:0007669"/>
    <property type="project" value="InterPro"/>
</dbReference>
<dbReference type="SUPFAM" id="SSF55681">
    <property type="entry name" value="Class II aaRS and biotin synthetases"/>
    <property type="match status" value="1"/>
</dbReference>
<comment type="similarity">
    <text evidence="2">Belongs to the cytidine and deoxycytidylate deaminase family.</text>
</comment>
<dbReference type="PRINTS" id="PR00981">
    <property type="entry name" value="TRNASYNTHSER"/>
</dbReference>
<dbReference type="EC" id="6.1.1.11" evidence="3"/>
<dbReference type="EC" id="3.5.4.12" evidence="13"/>
<evidence type="ECO:0000256" key="1">
    <source>
        <dbReference type="ARBA" id="ARBA00001947"/>
    </source>
</evidence>
<dbReference type="EMBL" id="CP119903">
    <property type="protein sequence ID" value="WFD23710.1"/>
    <property type="molecule type" value="Genomic_DNA"/>
</dbReference>
<dbReference type="PROSITE" id="PS51747">
    <property type="entry name" value="CYT_DCMP_DEAMINASES_2"/>
    <property type="match status" value="1"/>
</dbReference>
<dbReference type="Proteomes" id="UP001214415">
    <property type="component" value="Chromosome 4"/>
</dbReference>
<dbReference type="PROSITE" id="PS00903">
    <property type="entry name" value="CYT_DCMP_DEAMINASES_1"/>
    <property type="match status" value="1"/>
</dbReference>
<feature type="coiled-coil region" evidence="16">
    <location>
        <begin position="54"/>
        <end position="129"/>
    </location>
</feature>
<dbReference type="InterPro" id="IPR006195">
    <property type="entry name" value="aa-tRNA-synth_II"/>
</dbReference>
<dbReference type="GO" id="GO:0005524">
    <property type="term" value="F:ATP binding"/>
    <property type="evidence" value="ECO:0007669"/>
    <property type="project" value="UniProtKB-KW"/>
</dbReference>
<evidence type="ECO:0000256" key="12">
    <source>
        <dbReference type="ARBA" id="ARBA00034892"/>
    </source>
</evidence>
<dbReference type="Pfam" id="PF10306">
    <property type="entry name" value="FLILHELTA"/>
    <property type="match status" value="1"/>
</dbReference>
<evidence type="ECO:0000256" key="15">
    <source>
        <dbReference type="ARBA" id="ARBA00071582"/>
    </source>
</evidence>
<evidence type="ECO:0000256" key="7">
    <source>
        <dbReference type="ARBA" id="ARBA00022801"/>
    </source>
</evidence>
<evidence type="ECO:0000256" key="3">
    <source>
        <dbReference type="ARBA" id="ARBA00012840"/>
    </source>
</evidence>
<organism evidence="19 20">
    <name type="scientific">Malassezia equina</name>
    <dbReference type="NCBI Taxonomy" id="1381935"/>
    <lineage>
        <taxon>Eukaryota</taxon>
        <taxon>Fungi</taxon>
        <taxon>Dikarya</taxon>
        <taxon>Basidiomycota</taxon>
        <taxon>Ustilaginomycotina</taxon>
        <taxon>Malasseziomycetes</taxon>
        <taxon>Malasseziales</taxon>
        <taxon>Malasseziaceae</taxon>
        <taxon>Malassezia</taxon>
    </lineage>
</organism>
<evidence type="ECO:0000256" key="4">
    <source>
        <dbReference type="ARBA" id="ARBA00022598"/>
    </source>
</evidence>
<dbReference type="InterPro" id="IPR018811">
    <property type="entry name" value="MRX11"/>
</dbReference>
<proteinExistence type="inferred from homology"/>
<keyword evidence="8" id="KW-0862">Zinc</keyword>
<evidence type="ECO:0000313" key="20">
    <source>
        <dbReference type="Proteomes" id="UP001214415"/>
    </source>
</evidence>
<evidence type="ECO:0000256" key="6">
    <source>
        <dbReference type="ARBA" id="ARBA00022741"/>
    </source>
</evidence>
<dbReference type="InterPro" id="IPR010978">
    <property type="entry name" value="tRNA-bd_arm"/>
</dbReference>
<evidence type="ECO:0000256" key="14">
    <source>
        <dbReference type="ARBA" id="ARBA00041763"/>
    </source>
</evidence>
<evidence type="ECO:0000256" key="9">
    <source>
        <dbReference type="ARBA" id="ARBA00022840"/>
    </source>
</evidence>
<evidence type="ECO:0000256" key="10">
    <source>
        <dbReference type="ARBA" id="ARBA00023146"/>
    </source>
</evidence>
<dbReference type="AlphaFoldDB" id="A0AAF0J470"/>
<keyword evidence="20" id="KW-1185">Reference proteome</keyword>
<evidence type="ECO:0000256" key="5">
    <source>
        <dbReference type="ARBA" id="ARBA00022723"/>
    </source>
</evidence>
<dbReference type="InterPro" id="IPR002314">
    <property type="entry name" value="aa-tRNA-synt_IIb"/>
</dbReference>